<keyword evidence="2" id="KW-0862">Zinc</keyword>
<dbReference type="EMBL" id="RKST01000008">
    <property type="protein sequence ID" value="RUM98004.1"/>
    <property type="molecule type" value="Genomic_DNA"/>
</dbReference>
<comment type="caution">
    <text evidence="2">The sequence shown here is derived from an EMBL/GenBank/DDBJ whole genome shotgun (WGS) entry which is preliminary data.</text>
</comment>
<protein>
    <submittedName>
        <fullName evidence="2">Zinc-finger domain-containing protein</fullName>
    </submittedName>
</protein>
<dbReference type="Proteomes" id="UP000281647">
    <property type="component" value="Unassembled WGS sequence"/>
</dbReference>
<dbReference type="RefSeq" id="WP_128626876.1">
    <property type="nucleotide sequence ID" value="NZ_RKST01000008.1"/>
</dbReference>
<keyword evidence="3" id="KW-1185">Reference proteome</keyword>
<gene>
    <name evidence="2" type="ORF">EET67_10350</name>
</gene>
<dbReference type="Gene3D" id="2.60.260.40">
    <property type="entry name" value="q5lls5 like domains"/>
    <property type="match status" value="1"/>
</dbReference>
<accession>A0A432V749</accession>
<evidence type="ECO:0000313" key="3">
    <source>
        <dbReference type="Proteomes" id="UP000281647"/>
    </source>
</evidence>
<name>A0A432V749_9HYPH</name>
<organism evidence="2 3">
    <name type="scientific">Borborobacter arsenicus</name>
    <dbReference type="NCBI Taxonomy" id="1851146"/>
    <lineage>
        <taxon>Bacteria</taxon>
        <taxon>Pseudomonadati</taxon>
        <taxon>Pseudomonadota</taxon>
        <taxon>Alphaproteobacteria</taxon>
        <taxon>Hyphomicrobiales</taxon>
        <taxon>Phyllobacteriaceae</taxon>
        <taxon>Borborobacter</taxon>
    </lineage>
</organism>
<dbReference type="InterPro" id="IPR019401">
    <property type="entry name" value="Znf_CHCC"/>
</dbReference>
<evidence type="ECO:0000313" key="2">
    <source>
        <dbReference type="EMBL" id="RUM98004.1"/>
    </source>
</evidence>
<sequence length="81" mass="8826">MAGGSIPHFQNDAGHAAIEIGVKEFKCVGANPPFDHPHVYLDMGADSEKVCPYCSTLYRFNPELKADETRPDGCLYIVKAA</sequence>
<evidence type="ECO:0000259" key="1">
    <source>
        <dbReference type="Pfam" id="PF10276"/>
    </source>
</evidence>
<proteinExistence type="predicted"/>
<keyword evidence="2" id="KW-0863">Zinc-finger</keyword>
<dbReference type="OrthoDB" id="9807344at2"/>
<reference evidence="2 3" key="1">
    <citation type="submission" date="2018-11" db="EMBL/GenBank/DDBJ databases">
        <title>Pseudaminobacter arsenicus sp. nov., an arsenic-resistant bacterium isolated from arsenic-rich aquifers.</title>
        <authorList>
            <person name="Mu Y."/>
        </authorList>
    </citation>
    <scope>NUCLEOTIDE SEQUENCE [LARGE SCALE GENOMIC DNA]</scope>
    <source>
        <strain evidence="2 3">CB3</strain>
    </source>
</reference>
<dbReference type="Pfam" id="PF10276">
    <property type="entry name" value="zf-CHCC"/>
    <property type="match status" value="1"/>
</dbReference>
<feature type="domain" description="Zinc finger CHCC-type" evidence="1">
    <location>
        <begin position="24"/>
        <end position="58"/>
    </location>
</feature>
<dbReference type="AlphaFoldDB" id="A0A432V749"/>
<keyword evidence="2" id="KW-0479">Metal-binding</keyword>
<dbReference type="GO" id="GO:0008270">
    <property type="term" value="F:zinc ion binding"/>
    <property type="evidence" value="ECO:0007669"/>
    <property type="project" value="UniProtKB-KW"/>
</dbReference>